<evidence type="ECO:0008006" key="4">
    <source>
        <dbReference type="Google" id="ProtNLM"/>
    </source>
</evidence>
<dbReference type="Proteomes" id="UP001595733">
    <property type="component" value="Unassembled WGS sequence"/>
</dbReference>
<organism evidence="2 3">
    <name type="scientific">Chryseomicrobium palamuruense</name>
    <dbReference type="NCBI Taxonomy" id="682973"/>
    <lineage>
        <taxon>Bacteria</taxon>
        <taxon>Bacillati</taxon>
        <taxon>Bacillota</taxon>
        <taxon>Bacilli</taxon>
        <taxon>Bacillales</taxon>
        <taxon>Caryophanaceae</taxon>
        <taxon>Chryseomicrobium</taxon>
    </lineage>
</organism>
<keyword evidence="1" id="KW-0472">Membrane</keyword>
<name>A0ABV8UWX5_9BACL</name>
<sequence>MNKLGTVIGVLALTSIILSWTTDYVLFNLLTSPLLAILFTISALDSKKNDRKGFMWLYIVLAILGYVIAFVEWTAYFS</sequence>
<evidence type="ECO:0000313" key="2">
    <source>
        <dbReference type="EMBL" id="MFC4355009.1"/>
    </source>
</evidence>
<comment type="caution">
    <text evidence="2">The sequence shown here is derived from an EMBL/GenBank/DDBJ whole genome shotgun (WGS) entry which is preliminary data.</text>
</comment>
<keyword evidence="1" id="KW-0812">Transmembrane</keyword>
<protein>
    <recommendedName>
        <fullName evidence="4">DUF3953 domain-containing protein</fullName>
    </recommendedName>
</protein>
<reference evidence="3" key="1">
    <citation type="journal article" date="2019" name="Int. J. Syst. Evol. Microbiol.">
        <title>The Global Catalogue of Microorganisms (GCM) 10K type strain sequencing project: providing services to taxonomists for standard genome sequencing and annotation.</title>
        <authorList>
            <consortium name="The Broad Institute Genomics Platform"/>
            <consortium name="The Broad Institute Genome Sequencing Center for Infectious Disease"/>
            <person name="Wu L."/>
            <person name="Ma J."/>
        </authorList>
    </citation>
    <scope>NUCLEOTIDE SEQUENCE [LARGE SCALE GENOMIC DNA]</scope>
    <source>
        <strain evidence="3">CCUG 50353</strain>
    </source>
</reference>
<keyword evidence="3" id="KW-1185">Reference proteome</keyword>
<proteinExistence type="predicted"/>
<evidence type="ECO:0000256" key="1">
    <source>
        <dbReference type="SAM" id="Phobius"/>
    </source>
</evidence>
<keyword evidence="1" id="KW-1133">Transmembrane helix</keyword>
<evidence type="ECO:0000313" key="3">
    <source>
        <dbReference type="Proteomes" id="UP001595733"/>
    </source>
</evidence>
<accession>A0ABV8UWX5</accession>
<dbReference type="EMBL" id="JBHSEF010000021">
    <property type="protein sequence ID" value="MFC4355009.1"/>
    <property type="molecule type" value="Genomic_DNA"/>
</dbReference>
<gene>
    <name evidence="2" type="ORF">ACFO0S_08115</name>
</gene>
<dbReference type="RefSeq" id="WP_378141317.1">
    <property type="nucleotide sequence ID" value="NZ_JBHSEF010000021.1"/>
</dbReference>
<feature type="transmembrane region" description="Helical" evidence="1">
    <location>
        <begin position="29"/>
        <end position="44"/>
    </location>
</feature>
<feature type="transmembrane region" description="Helical" evidence="1">
    <location>
        <begin position="56"/>
        <end position="76"/>
    </location>
</feature>